<dbReference type="Proteomes" id="UP000217805">
    <property type="component" value="Chromosome"/>
</dbReference>
<dbReference type="Pfam" id="PF23572">
    <property type="entry name" value="GH3_C"/>
    <property type="match status" value="1"/>
</dbReference>
<dbReference type="InterPro" id="IPR055378">
    <property type="entry name" value="GH3_C"/>
</dbReference>
<accession>A0ABM7EZ00</accession>
<dbReference type="InterPro" id="IPR055377">
    <property type="entry name" value="GH3_M"/>
</dbReference>
<feature type="domain" description="GH3 middle" evidence="1">
    <location>
        <begin position="296"/>
        <end position="365"/>
    </location>
</feature>
<dbReference type="EMBL" id="AP014609">
    <property type="protein sequence ID" value="BAR92251.1"/>
    <property type="molecule type" value="Genomic_DNA"/>
</dbReference>
<dbReference type="PANTHER" id="PTHR31901">
    <property type="entry name" value="GH3 DOMAIN-CONTAINING PROTEIN"/>
    <property type="match status" value="1"/>
</dbReference>
<sequence>MIKYLSGYFTSAFLKKRIKSIEFFIRYPIEIQNQLINHMVSYAKNTEFGKKYGFRDIKKYHQFSERIPICKYSDLQSSIRRIRKGEKNILWPGEVKWFARSSGTTNTKSKYIPVTKSSMNTCHYKAGKDMLSIYIHNHPKTKIFFGKAVRLGGSYELHKKYNTFYGDLSSILIKNMPFWVENICVPRKKIALMSEWEKKLENIVKETGNKDVRILLGVCSWLLIFLKKLLKEFDKKKINEIWPDIEVIFHGGVNLKPYIPQYQELFDKSINFYNIYSASEGFFAIQDQKNVEDLLLLLNHGIFYEFIPTEEINNENPKIFSIDKVELNKNYALVISTNAGLWRYIVGDTVRFTSLSPYRISISGRTTHYINSFGEELIVENAEKALHNACIKTNSVIHEYTAGPVYMNQKHSGAHEWIIEFEKQPINLCKFRNILDNELKSLNSDYEIKRYKNIVLGPPIISIARNGLFYDWLKKHRKLGGQNKVPRLSNDRKYIDSILKMEKKRD</sequence>
<gene>
    <name evidence="3" type="ORF">BPAY_531</name>
</gene>
<evidence type="ECO:0000259" key="1">
    <source>
        <dbReference type="Pfam" id="PF23571"/>
    </source>
</evidence>
<organism evidence="3 4">
    <name type="scientific">Blattabacterium cuenoti BPAY</name>
    <dbReference type="NCBI Taxonomy" id="1457031"/>
    <lineage>
        <taxon>Bacteria</taxon>
        <taxon>Pseudomonadati</taxon>
        <taxon>Bacteroidota</taxon>
        <taxon>Flavobacteriia</taxon>
        <taxon>Flavobacteriales</taxon>
        <taxon>Blattabacteriaceae</taxon>
        <taxon>Blattabacterium</taxon>
    </lineage>
</organism>
<keyword evidence="4" id="KW-1185">Reference proteome</keyword>
<dbReference type="Pfam" id="PF23571">
    <property type="entry name" value="GH3_M"/>
    <property type="match status" value="1"/>
</dbReference>
<name>A0ABM7EZ00_9FLAO</name>
<dbReference type="PANTHER" id="PTHR31901:SF9">
    <property type="entry name" value="GH3 DOMAIN-CONTAINING PROTEIN"/>
    <property type="match status" value="1"/>
</dbReference>
<protein>
    <submittedName>
        <fullName evidence="3">Auxin-regulated protein</fullName>
    </submittedName>
</protein>
<reference evidence="3 4" key="1">
    <citation type="journal article" date="2015" name="Microbes Environ.">
        <title>An Efficient Strategy Developed for Next-Generation Sequencing of Endosymbiont Genomes Performed Using Crude DNA Isolated from Host Tissues: A Case Study of Blattabacterium cuenoti Inhabiting the Fat Bodies of Cockroaches.</title>
        <authorList>
            <person name="Kinjo Y."/>
            <person name="Saitoh S."/>
            <person name="Tokuda G."/>
        </authorList>
    </citation>
    <scope>NUCLEOTIDE SEQUENCE [LARGE SCALE GENOMIC DNA]</scope>
    <source>
        <strain evidence="3 4">BPAY</strain>
    </source>
</reference>
<evidence type="ECO:0000313" key="3">
    <source>
        <dbReference type="EMBL" id="BAR92251.1"/>
    </source>
</evidence>
<dbReference type="InterPro" id="IPR042099">
    <property type="entry name" value="ANL_N_sf"/>
</dbReference>
<dbReference type="InterPro" id="IPR004993">
    <property type="entry name" value="GH3"/>
</dbReference>
<feature type="domain" description="GH3 C-terminal" evidence="2">
    <location>
        <begin position="380"/>
        <end position="493"/>
    </location>
</feature>
<evidence type="ECO:0000313" key="4">
    <source>
        <dbReference type="Proteomes" id="UP000217805"/>
    </source>
</evidence>
<dbReference type="Gene3D" id="3.40.50.12780">
    <property type="entry name" value="N-terminal domain of ligase-like"/>
    <property type="match status" value="1"/>
</dbReference>
<dbReference type="Pfam" id="PF03321">
    <property type="entry name" value="GH3"/>
    <property type="match status" value="1"/>
</dbReference>
<proteinExistence type="predicted"/>
<dbReference type="RefSeq" id="WP_173768926.1">
    <property type="nucleotide sequence ID" value="NZ_AP014609.1"/>
</dbReference>
<evidence type="ECO:0000259" key="2">
    <source>
        <dbReference type="Pfam" id="PF23572"/>
    </source>
</evidence>